<dbReference type="PROSITE" id="PS51462">
    <property type="entry name" value="NUDIX"/>
    <property type="match status" value="1"/>
</dbReference>
<evidence type="ECO:0000256" key="2">
    <source>
        <dbReference type="ARBA" id="ARBA00001946"/>
    </source>
</evidence>
<dbReference type="GO" id="GO:0046872">
    <property type="term" value="F:metal ion binding"/>
    <property type="evidence" value="ECO:0007669"/>
    <property type="project" value="UniProtKB-KW"/>
</dbReference>
<name>A0A9X0UGW3_VIBME</name>
<proteinExistence type="predicted"/>
<dbReference type="RefSeq" id="WP_040904333.1">
    <property type="nucleotide sequence ID" value="NZ_CAWQLT010000001.1"/>
</dbReference>
<dbReference type="AlphaFoldDB" id="A0A9X0UGW3"/>
<dbReference type="GO" id="GO:0010945">
    <property type="term" value="F:coenzyme A diphosphatase activity"/>
    <property type="evidence" value="ECO:0007669"/>
    <property type="project" value="InterPro"/>
</dbReference>
<comment type="caution">
    <text evidence="7">The sequence shown here is derived from an EMBL/GenBank/DDBJ whole genome shotgun (WGS) entry which is preliminary data.</text>
</comment>
<gene>
    <name evidence="7" type="ORF">H8Q88_04200</name>
</gene>
<organism evidence="7 8">
    <name type="scientific">Vibrio metschnikovii</name>
    <dbReference type="NCBI Taxonomy" id="28172"/>
    <lineage>
        <taxon>Bacteria</taxon>
        <taxon>Pseudomonadati</taxon>
        <taxon>Pseudomonadota</taxon>
        <taxon>Gammaproteobacteria</taxon>
        <taxon>Vibrionales</taxon>
        <taxon>Vibrionaceae</taxon>
        <taxon>Vibrio</taxon>
    </lineage>
</organism>
<evidence type="ECO:0000313" key="7">
    <source>
        <dbReference type="EMBL" id="MBC5850160.1"/>
    </source>
</evidence>
<dbReference type="NCBIfam" id="NF007980">
    <property type="entry name" value="PRK10707.1"/>
    <property type="match status" value="1"/>
</dbReference>
<dbReference type="Proteomes" id="UP000615796">
    <property type="component" value="Unassembled WGS sequence"/>
</dbReference>
<dbReference type="InterPro" id="IPR045121">
    <property type="entry name" value="CoAse"/>
</dbReference>
<dbReference type="SUPFAM" id="SSF55811">
    <property type="entry name" value="Nudix"/>
    <property type="match status" value="1"/>
</dbReference>
<keyword evidence="4" id="KW-0378">Hydrolase</keyword>
<dbReference type="EMBL" id="JACRUP010000001">
    <property type="protein sequence ID" value="MBC5850160.1"/>
    <property type="molecule type" value="Genomic_DNA"/>
</dbReference>
<keyword evidence="5" id="KW-0460">Magnesium</keyword>
<protein>
    <submittedName>
        <fullName evidence="7">CoA pyrophosphatase</fullName>
    </submittedName>
</protein>
<dbReference type="Gene3D" id="3.90.79.10">
    <property type="entry name" value="Nucleoside Triphosphate Pyrophosphohydrolase"/>
    <property type="match status" value="1"/>
</dbReference>
<dbReference type="InterPro" id="IPR000086">
    <property type="entry name" value="NUDIX_hydrolase_dom"/>
</dbReference>
<evidence type="ECO:0000256" key="4">
    <source>
        <dbReference type="ARBA" id="ARBA00022801"/>
    </source>
</evidence>
<keyword evidence="3" id="KW-0479">Metal-binding</keyword>
<sequence>MISKQQLMQDFLLKTPVGYHAQSLNRAAHLQSASLRKASVLVGFVERPQGLSVVLTKRAAHLKHHPGQISFPGGKYEASDGTLYQTAKREAHEEIGLEAKYIKILGQLPELVTISQFAVTPVIAFIDPRYEMSIDTNEVEEVFEVPAAYLFDQKHLLSNTFLIKNSLHKVFALPYKHHFIWGMTAQIIQALQKHINSDR</sequence>
<dbReference type="Pfam" id="PF00293">
    <property type="entry name" value="NUDIX"/>
    <property type="match status" value="1"/>
</dbReference>
<evidence type="ECO:0000256" key="5">
    <source>
        <dbReference type="ARBA" id="ARBA00022842"/>
    </source>
</evidence>
<dbReference type="CDD" id="cd03426">
    <property type="entry name" value="NUDIX_CoAse_Nudt7"/>
    <property type="match status" value="1"/>
</dbReference>
<dbReference type="GeneID" id="79887699"/>
<evidence type="ECO:0000313" key="8">
    <source>
        <dbReference type="Proteomes" id="UP000615796"/>
    </source>
</evidence>
<accession>A0A9X0UGW3</accession>
<comment type="cofactor">
    <cofactor evidence="1">
        <name>Mn(2+)</name>
        <dbReference type="ChEBI" id="CHEBI:29035"/>
    </cofactor>
</comment>
<evidence type="ECO:0000256" key="6">
    <source>
        <dbReference type="ARBA" id="ARBA00023211"/>
    </source>
</evidence>
<reference evidence="7" key="1">
    <citation type="submission" date="2020-08" db="EMBL/GenBank/DDBJ databases">
        <title>Genome Sequencing and Pan-Genome Analysis of Migratory bird Vibrio Strains, Inner Mongolia.</title>
        <authorList>
            <person name="Zheng L."/>
        </authorList>
    </citation>
    <scope>NUCLEOTIDE SEQUENCE</scope>
    <source>
        <strain evidence="7">M13F</strain>
    </source>
</reference>
<evidence type="ECO:0000256" key="3">
    <source>
        <dbReference type="ARBA" id="ARBA00022723"/>
    </source>
</evidence>
<keyword evidence="8" id="KW-1185">Reference proteome</keyword>
<comment type="cofactor">
    <cofactor evidence="2">
        <name>Mg(2+)</name>
        <dbReference type="ChEBI" id="CHEBI:18420"/>
    </cofactor>
</comment>
<evidence type="ECO:0000256" key="1">
    <source>
        <dbReference type="ARBA" id="ARBA00001936"/>
    </source>
</evidence>
<dbReference type="PANTHER" id="PTHR12992">
    <property type="entry name" value="NUDIX HYDROLASE"/>
    <property type="match status" value="1"/>
</dbReference>
<dbReference type="InterPro" id="IPR015797">
    <property type="entry name" value="NUDIX_hydrolase-like_dom_sf"/>
</dbReference>
<dbReference type="PANTHER" id="PTHR12992:SF11">
    <property type="entry name" value="MITOCHONDRIAL COENZYME A DIPHOSPHATASE NUDT8"/>
    <property type="match status" value="1"/>
</dbReference>
<keyword evidence="6" id="KW-0464">Manganese</keyword>